<accession>A0A1G9N6Z5</accession>
<evidence type="ECO:0000313" key="3">
    <source>
        <dbReference type="Proteomes" id="UP000198510"/>
    </source>
</evidence>
<dbReference type="RefSeq" id="WP_089685150.1">
    <property type="nucleotide sequence ID" value="NZ_FNFO01000008.1"/>
</dbReference>
<dbReference type="GO" id="GO:0051301">
    <property type="term" value="P:cell division"/>
    <property type="evidence" value="ECO:0007669"/>
    <property type="project" value="UniProtKB-KW"/>
</dbReference>
<keyword evidence="2" id="KW-0132">Cell division</keyword>
<dbReference type="STRING" id="1075417.SAMN05421823_108190"/>
<proteinExistence type="predicted"/>
<keyword evidence="1" id="KW-1133">Transmembrane helix</keyword>
<keyword evidence="2" id="KW-0131">Cell cycle</keyword>
<keyword evidence="1" id="KW-0812">Transmembrane</keyword>
<evidence type="ECO:0000256" key="1">
    <source>
        <dbReference type="SAM" id="Phobius"/>
    </source>
</evidence>
<organism evidence="2 3">
    <name type="scientific">Catalinimonas alkaloidigena</name>
    <dbReference type="NCBI Taxonomy" id="1075417"/>
    <lineage>
        <taxon>Bacteria</taxon>
        <taxon>Pseudomonadati</taxon>
        <taxon>Bacteroidota</taxon>
        <taxon>Cytophagia</taxon>
        <taxon>Cytophagales</taxon>
        <taxon>Catalimonadaceae</taxon>
        <taxon>Catalinimonas</taxon>
    </lineage>
</organism>
<dbReference type="AlphaFoldDB" id="A0A1G9N6Z5"/>
<keyword evidence="3" id="KW-1185">Reference proteome</keyword>
<feature type="transmembrane region" description="Helical" evidence="1">
    <location>
        <begin position="12"/>
        <end position="29"/>
    </location>
</feature>
<keyword evidence="1" id="KW-0472">Membrane</keyword>
<sequence length="99" mass="12252">MWQRVPRFLRSFYFIASLLFVIWMVFFDRNDLISQLELRSKLTELEDQKAYYLERIKEVEKDHNELMSDSDLLEKFAREKYFMKRPNEDVYIVVEEAEE</sequence>
<protein>
    <submittedName>
        <fullName evidence="2">Cell division protein FtsB</fullName>
    </submittedName>
</protein>
<evidence type="ECO:0000313" key="2">
    <source>
        <dbReference type="EMBL" id="SDL81897.1"/>
    </source>
</evidence>
<dbReference type="Proteomes" id="UP000198510">
    <property type="component" value="Unassembled WGS sequence"/>
</dbReference>
<gene>
    <name evidence="2" type="ORF">SAMN05421823_108190</name>
</gene>
<reference evidence="2 3" key="1">
    <citation type="submission" date="2016-10" db="EMBL/GenBank/DDBJ databases">
        <authorList>
            <person name="de Groot N.N."/>
        </authorList>
    </citation>
    <scope>NUCLEOTIDE SEQUENCE [LARGE SCALE GENOMIC DNA]</scope>
    <source>
        <strain evidence="2 3">DSM 25186</strain>
    </source>
</reference>
<dbReference type="InterPro" id="IPR007060">
    <property type="entry name" value="FtsL/DivIC"/>
</dbReference>
<dbReference type="Pfam" id="PF04977">
    <property type="entry name" value="DivIC"/>
    <property type="match status" value="1"/>
</dbReference>
<dbReference type="OrthoDB" id="1467719at2"/>
<dbReference type="EMBL" id="FNFO01000008">
    <property type="protein sequence ID" value="SDL81897.1"/>
    <property type="molecule type" value="Genomic_DNA"/>
</dbReference>
<name>A0A1G9N6Z5_9BACT</name>